<comment type="caution">
    <text evidence="6">The sequence shown here is derived from an EMBL/GenBank/DDBJ whole genome shotgun (WGS) entry which is preliminary data.</text>
</comment>
<dbReference type="InterPro" id="IPR014729">
    <property type="entry name" value="Rossmann-like_a/b/a_fold"/>
</dbReference>
<sequence>MKAFVIAESADAQKELCAGARTLADDVLLVSIGRAPQTGVADVAYHIELPEGELVENAYDTVAALYDETNPDAVIFEPTARLKIVGGRLAAHAGTSVMSDITALDGEQAISLYFGGLATKTQQATGERAFYSSNGSAFANAEASGTDVVETRAFVAPERALKLRGTHEVPHVGADLGRASVIVGAGRGFAHVEDLDLARDLASAVHGEIACSRPLAENEKWLPKNLYLGVSGRMVSPKVYFAIGISGQMQHMIGVHNADVIVAINKDQNAPVFSQADFGLVGDLHEALPALVEKLS</sequence>
<comment type="similarity">
    <text evidence="1">Belongs to the ETF alpha-subunit/FixB family.</text>
</comment>
<keyword evidence="7" id="KW-1185">Reference proteome</keyword>
<dbReference type="Gene3D" id="3.40.50.1220">
    <property type="entry name" value="TPP-binding domain"/>
    <property type="match status" value="1"/>
</dbReference>
<evidence type="ECO:0000256" key="3">
    <source>
        <dbReference type="ARBA" id="ARBA00025649"/>
    </source>
</evidence>
<comment type="function">
    <text evidence="3">The electron transfer flavoprotein serves as a specific electron acceptor for other dehydrogenases. It transfers the electrons to the main respiratory chain via ETF-ubiquinone oxidoreductase (ETF dehydrogenase).</text>
</comment>
<proteinExistence type="inferred from homology"/>
<name>A0ABX9HIW0_9ACTN</name>
<dbReference type="InterPro" id="IPR029035">
    <property type="entry name" value="DHS-like_NAD/FAD-binding_dom"/>
</dbReference>
<dbReference type="InterPro" id="IPR001308">
    <property type="entry name" value="ETF_a/FixB"/>
</dbReference>
<dbReference type="PIRSF" id="PIRSF000089">
    <property type="entry name" value="Electra_flavoP_a"/>
    <property type="match status" value="1"/>
</dbReference>
<evidence type="ECO:0000313" key="6">
    <source>
        <dbReference type="EMBL" id="RDB68629.1"/>
    </source>
</evidence>
<evidence type="ECO:0000256" key="1">
    <source>
        <dbReference type="ARBA" id="ARBA00005817"/>
    </source>
</evidence>
<dbReference type="Proteomes" id="UP000253817">
    <property type="component" value="Unassembled WGS sequence"/>
</dbReference>
<dbReference type="PANTHER" id="PTHR43153">
    <property type="entry name" value="ELECTRON TRANSFER FLAVOPROTEIN ALPHA"/>
    <property type="match status" value="1"/>
</dbReference>
<protein>
    <submittedName>
        <fullName evidence="6">Electron transfer flavoprotein subunit alpha</fullName>
    </submittedName>
</protein>
<evidence type="ECO:0000256" key="2">
    <source>
        <dbReference type="ARBA" id="ARBA00011355"/>
    </source>
</evidence>
<dbReference type="Pfam" id="PF00766">
    <property type="entry name" value="ETF_alpha"/>
    <property type="match status" value="1"/>
</dbReference>
<feature type="domain" description="Electron transfer flavoprotein alpha subunit C-terminal" evidence="4">
    <location>
        <begin position="175"/>
        <end position="255"/>
    </location>
</feature>
<dbReference type="Gene3D" id="3.40.50.620">
    <property type="entry name" value="HUPs"/>
    <property type="match status" value="1"/>
</dbReference>
<gene>
    <name evidence="6" type="ORF">C1876_09255</name>
</gene>
<organism evidence="6 7">
    <name type="scientific">Eggerthella sinensis</name>
    <dbReference type="NCBI Taxonomy" id="242230"/>
    <lineage>
        <taxon>Bacteria</taxon>
        <taxon>Bacillati</taxon>
        <taxon>Actinomycetota</taxon>
        <taxon>Coriobacteriia</taxon>
        <taxon>Eggerthellales</taxon>
        <taxon>Eggerthellaceae</taxon>
        <taxon>Eggerthella</taxon>
    </lineage>
</organism>
<dbReference type="InterPro" id="IPR014731">
    <property type="entry name" value="ETF_asu_C"/>
</dbReference>
<dbReference type="PANTHER" id="PTHR43153:SF1">
    <property type="entry name" value="ELECTRON TRANSFER FLAVOPROTEIN SUBUNIT ALPHA, MITOCHONDRIAL"/>
    <property type="match status" value="1"/>
</dbReference>
<evidence type="ECO:0000313" key="7">
    <source>
        <dbReference type="Proteomes" id="UP000253817"/>
    </source>
</evidence>
<evidence type="ECO:0000259" key="5">
    <source>
        <dbReference type="Pfam" id="PF01012"/>
    </source>
</evidence>
<dbReference type="Pfam" id="PF01012">
    <property type="entry name" value="ETF"/>
    <property type="match status" value="1"/>
</dbReference>
<dbReference type="InterPro" id="IPR014730">
    <property type="entry name" value="ETF_a/b_N"/>
</dbReference>
<reference evidence="6 7" key="1">
    <citation type="journal article" date="2018" name="Elife">
        <title>Discovery and characterization of a prevalent human gut bacterial enzyme sufficient for the inactivation of a family of plant toxins.</title>
        <authorList>
            <person name="Koppel N."/>
            <person name="Bisanz J.E."/>
            <person name="Pandelia M.E."/>
            <person name="Turnbaugh P.J."/>
            <person name="Balskus E.P."/>
        </authorList>
    </citation>
    <scope>NUCLEOTIDE SEQUENCE [LARGE SCALE GENOMIC DNA]</scope>
    <source>
        <strain evidence="6 7">DSM 16107</strain>
    </source>
</reference>
<evidence type="ECO:0000259" key="4">
    <source>
        <dbReference type="Pfam" id="PF00766"/>
    </source>
</evidence>
<dbReference type="SUPFAM" id="SSF52467">
    <property type="entry name" value="DHS-like NAD/FAD-binding domain"/>
    <property type="match status" value="1"/>
</dbReference>
<dbReference type="EMBL" id="PPTT01000014">
    <property type="protein sequence ID" value="RDB68629.1"/>
    <property type="molecule type" value="Genomic_DNA"/>
</dbReference>
<dbReference type="RefSeq" id="WP_114546439.1">
    <property type="nucleotide sequence ID" value="NZ_PPTT01000014.1"/>
</dbReference>
<accession>A0ABX9HIW0</accession>
<dbReference type="SUPFAM" id="SSF52402">
    <property type="entry name" value="Adenine nucleotide alpha hydrolases-like"/>
    <property type="match status" value="1"/>
</dbReference>
<feature type="domain" description="Electron transfer flavoprotein alpha/beta-subunit N-terminal" evidence="5">
    <location>
        <begin position="11"/>
        <end position="150"/>
    </location>
</feature>
<comment type="subunit">
    <text evidence="2">Heterodimer of an alpha and a beta subunit.</text>
</comment>